<sequence>MTTLDAIFNRRSKHQRGSDLTDNHPSNESDDSTMRKNANHATKNNDSAPAWFINFMTEFRDFRTSLSQLEGEVAKIIKHEERLTEQQKKLDLIYTKLFGKNRDRLCANRVRGGILISEIPAAVELPPRSTMDQVIQAMGVTHMKSLVLGLRGIEALHNAQAYVRNKDGYEVYIKKKLRFRPDQDQQCTTEP</sequence>
<gene>
    <name evidence="2" type="ORF">TSAR_006890</name>
</gene>
<feature type="compositionally biased region" description="Basic and acidic residues" evidence="1">
    <location>
        <begin position="16"/>
        <end position="27"/>
    </location>
</feature>
<protein>
    <submittedName>
        <fullName evidence="2">Uncharacterized protein</fullName>
    </submittedName>
</protein>
<accession>A0A232EX95</accession>
<proteinExistence type="predicted"/>
<comment type="caution">
    <text evidence="2">The sequence shown here is derived from an EMBL/GenBank/DDBJ whole genome shotgun (WGS) entry which is preliminary data.</text>
</comment>
<evidence type="ECO:0000256" key="1">
    <source>
        <dbReference type="SAM" id="MobiDB-lite"/>
    </source>
</evidence>
<organism evidence="2 3">
    <name type="scientific">Trichomalopsis sarcophagae</name>
    <dbReference type="NCBI Taxonomy" id="543379"/>
    <lineage>
        <taxon>Eukaryota</taxon>
        <taxon>Metazoa</taxon>
        <taxon>Ecdysozoa</taxon>
        <taxon>Arthropoda</taxon>
        <taxon>Hexapoda</taxon>
        <taxon>Insecta</taxon>
        <taxon>Pterygota</taxon>
        <taxon>Neoptera</taxon>
        <taxon>Endopterygota</taxon>
        <taxon>Hymenoptera</taxon>
        <taxon>Apocrita</taxon>
        <taxon>Proctotrupomorpha</taxon>
        <taxon>Chalcidoidea</taxon>
        <taxon>Pteromalidae</taxon>
        <taxon>Pteromalinae</taxon>
        <taxon>Trichomalopsis</taxon>
    </lineage>
</organism>
<dbReference type="EMBL" id="NNAY01001762">
    <property type="protein sequence ID" value="OXU22994.1"/>
    <property type="molecule type" value="Genomic_DNA"/>
</dbReference>
<dbReference type="Proteomes" id="UP000215335">
    <property type="component" value="Unassembled WGS sequence"/>
</dbReference>
<dbReference type="AlphaFoldDB" id="A0A232EX95"/>
<name>A0A232EX95_9HYME</name>
<reference evidence="2 3" key="1">
    <citation type="journal article" date="2017" name="Curr. Biol.">
        <title>The Evolution of Venom by Co-option of Single-Copy Genes.</title>
        <authorList>
            <person name="Martinson E.O."/>
            <person name="Mrinalini"/>
            <person name="Kelkar Y.D."/>
            <person name="Chang C.H."/>
            <person name="Werren J.H."/>
        </authorList>
    </citation>
    <scope>NUCLEOTIDE SEQUENCE [LARGE SCALE GENOMIC DNA]</scope>
    <source>
        <strain evidence="2 3">Alberta</strain>
        <tissue evidence="2">Whole body</tissue>
    </source>
</reference>
<feature type="region of interest" description="Disordered" evidence="1">
    <location>
        <begin position="1"/>
        <end position="43"/>
    </location>
</feature>
<keyword evidence="3" id="KW-1185">Reference proteome</keyword>
<evidence type="ECO:0000313" key="3">
    <source>
        <dbReference type="Proteomes" id="UP000215335"/>
    </source>
</evidence>
<evidence type="ECO:0000313" key="2">
    <source>
        <dbReference type="EMBL" id="OXU22994.1"/>
    </source>
</evidence>